<organism evidence="1">
    <name type="scientific">Athelia psychrophila</name>
    <dbReference type="NCBI Taxonomy" id="1759441"/>
    <lineage>
        <taxon>Eukaryota</taxon>
        <taxon>Fungi</taxon>
        <taxon>Dikarya</taxon>
        <taxon>Basidiomycota</taxon>
        <taxon>Agaricomycotina</taxon>
        <taxon>Agaricomycetes</taxon>
        <taxon>Agaricomycetidae</taxon>
        <taxon>Atheliales</taxon>
        <taxon>Atheliaceae</taxon>
        <taxon>Athelia</taxon>
    </lineage>
</organism>
<accession>A0A167T020</accession>
<name>A0A167T020_9AGAM</name>
<gene>
    <name evidence="1" type="ORF">FIBSPDRAFT_1055888</name>
</gene>
<dbReference type="EMBL" id="KV418587">
    <property type="protein sequence ID" value="KZP02420.1"/>
    <property type="molecule type" value="Genomic_DNA"/>
</dbReference>
<proteinExistence type="predicted"/>
<dbReference type="AlphaFoldDB" id="A0A167T020"/>
<evidence type="ECO:0000313" key="1">
    <source>
        <dbReference type="EMBL" id="KZP02420.1"/>
    </source>
</evidence>
<protein>
    <submittedName>
        <fullName evidence="1">Uncharacterized protein</fullName>
    </submittedName>
</protein>
<feature type="non-terminal residue" evidence="1">
    <location>
        <position position="149"/>
    </location>
</feature>
<reference evidence="1" key="1">
    <citation type="journal article" date="2016" name="Mol. Biol. Evol.">
        <title>Comparative Genomics of Early-Diverging Mushroom-Forming Fungi Provides Insights into the Origins of Lignocellulose Decay Capabilities.</title>
        <authorList>
            <person name="Nagy L.G."/>
            <person name="Riley R."/>
            <person name="Tritt A."/>
            <person name="Adam C."/>
            <person name="Daum C."/>
            <person name="Floudas D."/>
            <person name="Sun H."/>
            <person name="Yadav J.S."/>
            <person name="Pangilinan J."/>
            <person name="Larsson K.H."/>
            <person name="Matsuura K."/>
            <person name="Barry K."/>
            <person name="Labutti K."/>
            <person name="Kuo R."/>
            <person name="Ohm R.A."/>
            <person name="Bhattacharya S.S."/>
            <person name="Shirouzu T."/>
            <person name="Yoshinaga Y."/>
            <person name="Martin F.M."/>
            <person name="Grigoriev I.V."/>
            <person name="Hibbett D.S."/>
        </authorList>
    </citation>
    <scope>NUCLEOTIDE SEQUENCE [LARGE SCALE GENOMIC DNA]</scope>
    <source>
        <strain evidence="1">CBS 109695</strain>
    </source>
</reference>
<sequence length="149" mass="15750">MPQMTQPNPGWHMHIPGNSTSTRAQGTVGCLFVYSRLPFSLLPCPFFRSPPLPILHPPSSRPQIPMHFAALAVLACALGAATARPAPGGAAATTPGKCMAIDHGPFTCILRCLITIGFAVGIRDAEERYTHVGEPARLGTRDGADIKAP</sequence>